<dbReference type="GO" id="GO:0006508">
    <property type="term" value="P:proteolysis"/>
    <property type="evidence" value="ECO:0007669"/>
    <property type="project" value="UniProtKB-KW"/>
</dbReference>
<dbReference type="InterPro" id="IPR034016">
    <property type="entry name" value="M1_APN-typ"/>
</dbReference>
<dbReference type="GO" id="GO:0008270">
    <property type="term" value="F:zinc ion binding"/>
    <property type="evidence" value="ECO:0007669"/>
    <property type="project" value="InterPro"/>
</dbReference>
<sequence length="1036" mass="116353">MSRPVVDYDALTEMDDPDVAFLAGSDDLEIRSAAGERTKSASSSAVGRSALRRRSPSWCSSAWLWIFLLCLLVGCLVITLGVILYRRSYDKAMRVVFSDGLENSSAVLMVWKKEDFASLTTTMTMTSWEDLVDKTTAAPKPALVEKCAGLTACYSQRKRLPDTVHPHIYHLNLTVPNVTHGAYSGSVKIDFSVSDTVMLIVVHAKNLTIDISKIRLGTKSESGIDGWILPSSICECHSLDQLQISTRHTLQPGTAYQLEIVFSGVLSNGAAGFYRSSYLDENNKKIFLATTQFEASDARAAFPCFDEPALKAIFRVRLTHHPSMTALSNAPVKTSVFNQGHGSQTTEFEDTPIMSTYLVAFILCDFVKKTQKTKSGVEVNVYAVKHKLGQIDFALDTAVKVLKFYEDFFGIKYPLMKLDLIGIPDFSAGAMENWGLITFRESMMLYDPVESPLNQMDQIAITVAHEIAHQWFGNLVTMSWWDQLWLNEGFATFMSYLGAEAAQPQLSLWQRISIDTVQVALPLDALSNTHAIVLDVEDTSDIASRFDTISYYKGASILLMVYRFLGPSVFRAGVSTYLSKHQYGTATTEDLWSALDAAWPPGNVHGAKTVKDIADSWILQPGFPKVQAFQRPNARQVDIIQSKMVSMSHLDGYGPTWMVPISMVDSGGSVGAGTVASGWLDGQTTGLNLSSAEVKWFKLNANQSSFYRTNYEKANWDALTTALKANISSFSPEDRANLLDDAFSLSRAGKLSMTTVLNLASYLTRETHYLPWHSALPYLHGTENLLFNTEAFMSYRRWRRSLIEPVFKTTDCFHAIPSDISKRRFCINTFDEACNADLPECIAKAQKMFEDAEKNITRIPPDFHDAIYRTVVKHGDEVVWDRLWHRYQTTQVASEKHILLLSLSATKNMWLIERYLRYAFNPEMIRPTDTVTVLMSLSLNNYAARESVWRTIRRQWDVIVERYGSDSTISGVIRCLDWMTSEADLEEVRTFFRQPGRKLGAGALALNQTLETIDLRRQFLKLYSNQTGIWLASQNH</sequence>
<evidence type="ECO:0000256" key="10">
    <source>
        <dbReference type="ARBA" id="ARBA00022833"/>
    </source>
</evidence>
<dbReference type="PANTHER" id="PTHR11533">
    <property type="entry name" value="PROTEASE M1 ZINC METALLOPROTEASE"/>
    <property type="match status" value="1"/>
</dbReference>
<gene>
    <name evidence="24" type="ORF">BV898_09887</name>
</gene>
<feature type="domain" description="Aminopeptidase N-like N-terminal" evidence="23">
    <location>
        <begin position="166"/>
        <end position="358"/>
    </location>
</feature>
<protein>
    <submittedName>
        <fullName evidence="24">Aminopeptidase Ey</fullName>
    </submittedName>
</protein>
<keyword evidence="12 20" id="KW-1133">Transmembrane helix</keyword>
<proteinExistence type="inferred from homology"/>
<dbReference type="PRINTS" id="PR00756">
    <property type="entry name" value="ALADIPTASE"/>
</dbReference>
<keyword evidence="25" id="KW-1185">Reference proteome</keyword>
<dbReference type="Gene3D" id="2.60.40.1910">
    <property type="match status" value="1"/>
</dbReference>
<dbReference type="GO" id="GO:0042277">
    <property type="term" value="F:peptide binding"/>
    <property type="evidence" value="ECO:0007669"/>
    <property type="project" value="TreeGrafter"/>
</dbReference>
<keyword evidence="13" id="KW-0482">Metalloprotease</keyword>
<keyword evidence="4 24" id="KW-0031">Aminopeptidase</keyword>
<name>A0A1W0WL87_HYPEX</name>
<evidence type="ECO:0000313" key="24">
    <source>
        <dbReference type="EMBL" id="OQV15966.1"/>
    </source>
</evidence>
<dbReference type="Pfam" id="PF01433">
    <property type="entry name" value="Peptidase_M1"/>
    <property type="match status" value="1"/>
</dbReference>
<dbReference type="FunFam" id="1.25.50.20:FF:000001">
    <property type="entry name" value="Aminopeptidase"/>
    <property type="match status" value="1"/>
</dbReference>
<evidence type="ECO:0000256" key="11">
    <source>
        <dbReference type="ARBA" id="ARBA00022968"/>
    </source>
</evidence>
<comment type="subcellular location">
    <subcellularLocation>
        <location evidence="1">Cell membrane</location>
    </subcellularLocation>
    <subcellularLocation>
        <location evidence="2">Membrane</location>
        <topology evidence="2">Single-pass type II membrane protein</topology>
    </subcellularLocation>
</comment>
<dbReference type="PANTHER" id="PTHR11533:SF299">
    <property type="entry name" value="AMINOPEPTIDASE"/>
    <property type="match status" value="1"/>
</dbReference>
<keyword evidence="9" id="KW-0378">Hydrolase</keyword>
<evidence type="ECO:0000256" key="4">
    <source>
        <dbReference type="ARBA" id="ARBA00022438"/>
    </source>
</evidence>
<feature type="binding site" evidence="18">
    <location>
        <position position="488"/>
    </location>
    <ligand>
        <name>Zn(2+)</name>
        <dbReference type="ChEBI" id="CHEBI:29105"/>
        <note>catalytic</note>
    </ligand>
</feature>
<dbReference type="SUPFAM" id="SSF63737">
    <property type="entry name" value="Leukotriene A4 hydrolase N-terminal domain"/>
    <property type="match status" value="1"/>
</dbReference>
<evidence type="ECO:0000259" key="21">
    <source>
        <dbReference type="Pfam" id="PF01433"/>
    </source>
</evidence>
<accession>A0A1W0WL87</accession>
<comment type="cofactor">
    <cofactor evidence="18">
        <name>Zn(2+)</name>
        <dbReference type="ChEBI" id="CHEBI:29105"/>
    </cofactor>
    <text evidence="18">Binds 1 zinc ion per subunit.</text>
</comment>
<evidence type="ECO:0000256" key="12">
    <source>
        <dbReference type="ARBA" id="ARBA00022989"/>
    </source>
</evidence>
<evidence type="ECO:0000256" key="15">
    <source>
        <dbReference type="ARBA" id="ARBA00023157"/>
    </source>
</evidence>
<keyword evidence="7 20" id="KW-0812">Transmembrane</keyword>
<evidence type="ECO:0000313" key="25">
    <source>
        <dbReference type="Proteomes" id="UP000192578"/>
    </source>
</evidence>
<comment type="similarity">
    <text evidence="3">Belongs to the peptidase M1 family.</text>
</comment>
<dbReference type="FunFam" id="1.10.390.10:FF:000006">
    <property type="entry name" value="Puromycin-sensitive aminopeptidase"/>
    <property type="match status" value="1"/>
</dbReference>
<evidence type="ECO:0000256" key="20">
    <source>
        <dbReference type="SAM" id="Phobius"/>
    </source>
</evidence>
<feature type="domain" description="ERAP1-like C-terminal" evidence="22">
    <location>
        <begin position="696"/>
        <end position="1014"/>
    </location>
</feature>
<keyword evidence="6" id="KW-0645">Protease</keyword>
<evidence type="ECO:0000259" key="23">
    <source>
        <dbReference type="Pfam" id="PF17900"/>
    </source>
</evidence>
<dbReference type="EMBL" id="MTYJ01000080">
    <property type="protein sequence ID" value="OQV15966.1"/>
    <property type="molecule type" value="Genomic_DNA"/>
</dbReference>
<evidence type="ECO:0000256" key="9">
    <source>
        <dbReference type="ARBA" id="ARBA00022801"/>
    </source>
</evidence>
<dbReference type="GO" id="GO:0043171">
    <property type="term" value="P:peptide catabolic process"/>
    <property type="evidence" value="ECO:0007669"/>
    <property type="project" value="TreeGrafter"/>
</dbReference>
<keyword evidence="11" id="KW-0735">Signal-anchor</keyword>
<evidence type="ECO:0000259" key="22">
    <source>
        <dbReference type="Pfam" id="PF11838"/>
    </source>
</evidence>
<feature type="active site" description="Proton acceptor" evidence="17">
    <location>
        <position position="466"/>
    </location>
</feature>
<feature type="transmembrane region" description="Helical" evidence="20">
    <location>
        <begin position="62"/>
        <end position="85"/>
    </location>
</feature>
<dbReference type="InterPro" id="IPR050344">
    <property type="entry name" value="Peptidase_M1_aminopeptidases"/>
</dbReference>
<dbReference type="GO" id="GO:0005886">
    <property type="term" value="C:plasma membrane"/>
    <property type="evidence" value="ECO:0007669"/>
    <property type="project" value="UniProtKB-SubCell"/>
</dbReference>
<feature type="domain" description="Peptidase M1 membrane alanine aminopeptidase" evidence="21">
    <location>
        <begin position="393"/>
        <end position="617"/>
    </location>
</feature>
<dbReference type="GO" id="GO:0005615">
    <property type="term" value="C:extracellular space"/>
    <property type="evidence" value="ECO:0007669"/>
    <property type="project" value="TreeGrafter"/>
</dbReference>
<keyword evidence="16" id="KW-0325">Glycoprotein</keyword>
<dbReference type="InterPro" id="IPR001930">
    <property type="entry name" value="Peptidase_M1"/>
</dbReference>
<dbReference type="CDD" id="cd09601">
    <property type="entry name" value="M1_APN-Q_like"/>
    <property type="match status" value="1"/>
</dbReference>
<evidence type="ECO:0000256" key="14">
    <source>
        <dbReference type="ARBA" id="ARBA00023136"/>
    </source>
</evidence>
<dbReference type="AlphaFoldDB" id="A0A1W0WL87"/>
<dbReference type="Pfam" id="PF17900">
    <property type="entry name" value="Peptidase_M1_N"/>
    <property type="match status" value="1"/>
</dbReference>
<evidence type="ECO:0000256" key="17">
    <source>
        <dbReference type="PIRSR" id="PIRSR634016-1"/>
    </source>
</evidence>
<dbReference type="InterPro" id="IPR042097">
    <property type="entry name" value="Aminopeptidase_N-like_N_sf"/>
</dbReference>
<keyword evidence="15" id="KW-1015">Disulfide bond</keyword>
<evidence type="ECO:0000256" key="6">
    <source>
        <dbReference type="ARBA" id="ARBA00022670"/>
    </source>
</evidence>
<dbReference type="FunFam" id="2.60.40.1730:FF:000012">
    <property type="entry name" value="Aminopeptidase N"/>
    <property type="match status" value="1"/>
</dbReference>
<dbReference type="GO" id="GO:0070006">
    <property type="term" value="F:metalloaminopeptidase activity"/>
    <property type="evidence" value="ECO:0007669"/>
    <property type="project" value="TreeGrafter"/>
</dbReference>
<feature type="binding site" evidence="18">
    <location>
        <position position="465"/>
    </location>
    <ligand>
        <name>Zn(2+)</name>
        <dbReference type="ChEBI" id="CHEBI:29105"/>
        <note>catalytic</note>
    </ligand>
</feature>
<comment type="caution">
    <text evidence="24">The sequence shown here is derived from an EMBL/GenBank/DDBJ whole genome shotgun (WGS) entry which is preliminary data.</text>
</comment>
<dbReference type="InterPro" id="IPR027268">
    <property type="entry name" value="Peptidase_M4/M1_CTD_sf"/>
</dbReference>
<dbReference type="GO" id="GO:0005737">
    <property type="term" value="C:cytoplasm"/>
    <property type="evidence" value="ECO:0007669"/>
    <property type="project" value="TreeGrafter"/>
</dbReference>
<reference evidence="25" key="1">
    <citation type="submission" date="2017-01" db="EMBL/GenBank/DDBJ databases">
        <title>Comparative genomics of anhydrobiosis in the tardigrade Hypsibius dujardini.</title>
        <authorList>
            <person name="Yoshida Y."/>
            <person name="Koutsovoulos G."/>
            <person name="Laetsch D."/>
            <person name="Stevens L."/>
            <person name="Kumar S."/>
            <person name="Horikawa D."/>
            <person name="Ishino K."/>
            <person name="Komine S."/>
            <person name="Tomita M."/>
            <person name="Blaxter M."/>
            <person name="Arakawa K."/>
        </authorList>
    </citation>
    <scope>NUCLEOTIDE SEQUENCE [LARGE SCALE GENOMIC DNA]</scope>
    <source>
        <strain evidence="25">Z151</strain>
    </source>
</reference>
<evidence type="ECO:0000256" key="1">
    <source>
        <dbReference type="ARBA" id="ARBA00004236"/>
    </source>
</evidence>
<evidence type="ECO:0000256" key="16">
    <source>
        <dbReference type="ARBA" id="ARBA00023180"/>
    </source>
</evidence>
<keyword evidence="5" id="KW-1003">Cell membrane</keyword>
<keyword evidence="8 18" id="KW-0479">Metal-binding</keyword>
<feature type="binding site" evidence="18">
    <location>
        <position position="469"/>
    </location>
    <ligand>
        <name>Zn(2+)</name>
        <dbReference type="ChEBI" id="CHEBI:29105"/>
        <note>catalytic</note>
    </ligand>
</feature>
<dbReference type="Gene3D" id="2.60.40.1730">
    <property type="entry name" value="tricorn interacting facor f3 domain"/>
    <property type="match status" value="1"/>
</dbReference>
<dbReference type="SUPFAM" id="SSF55486">
    <property type="entry name" value="Metalloproteases ('zincins'), catalytic domain"/>
    <property type="match status" value="1"/>
</dbReference>
<dbReference type="InterPro" id="IPR014782">
    <property type="entry name" value="Peptidase_M1_dom"/>
</dbReference>
<evidence type="ECO:0000256" key="2">
    <source>
        <dbReference type="ARBA" id="ARBA00004606"/>
    </source>
</evidence>
<feature type="site" description="Transition state stabilizer" evidence="19">
    <location>
        <position position="551"/>
    </location>
</feature>
<organism evidence="24 25">
    <name type="scientific">Hypsibius exemplaris</name>
    <name type="common">Freshwater tardigrade</name>
    <dbReference type="NCBI Taxonomy" id="2072580"/>
    <lineage>
        <taxon>Eukaryota</taxon>
        <taxon>Metazoa</taxon>
        <taxon>Ecdysozoa</taxon>
        <taxon>Tardigrada</taxon>
        <taxon>Eutardigrada</taxon>
        <taxon>Parachela</taxon>
        <taxon>Hypsibioidea</taxon>
        <taxon>Hypsibiidae</taxon>
        <taxon>Hypsibius</taxon>
    </lineage>
</organism>
<dbReference type="Gene3D" id="1.25.50.20">
    <property type="match status" value="1"/>
</dbReference>
<dbReference type="Proteomes" id="UP000192578">
    <property type="component" value="Unassembled WGS sequence"/>
</dbReference>
<evidence type="ECO:0000256" key="13">
    <source>
        <dbReference type="ARBA" id="ARBA00023049"/>
    </source>
</evidence>
<dbReference type="Gene3D" id="1.10.390.10">
    <property type="entry name" value="Neutral Protease Domain 2"/>
    <property type="match status" value="1"/>
</dbReference>
<evidence type="ECO:0000256" key="19">
    <source>
        <dbReference type="PIRSR" id="PIRSR634016-4"/>
    </source>
</evidence>
<dbReference type="InterPro" id="IPR045357">
    <property type="entry name" value="Aminopeptidase_N-like_N"/>
</dbReference>
<evidence type="ECO:0000256" key="18">
    <source>
        <dbReference type="PIRSR" id="PIRSR634016-3"/>
    </source>
</evidence>
<dbReference type="OrthoDB" id="10031169at2759"/>
<keyword evidence="10 18" id="KW-0862">Zinc</keyword>
<dbReference type="InterPro" id="IPR024571">
    <property type="entry name" value="ERAP1-like_C_dom"/>
</dbReference>
<evidence type="ECO:0000256" key="3">
    <source>
        <dbReference type="ARBA" id="ARBA00010136"/>
    </source>
</evidence>
<evidence type="ECO:0000256" key="7">
    <source>
        <dbReference type="ARBA" id="ARBA00022692"/>
    </source>
</evidence>
<dbReference type="Pfam" id="PF11838">
    <property type="entry name" value="ERAP1_C"/>
    <property type="match status" value="1"/>
</dbReference>
<evidence type="ECO:0000256" key="8">
    <source>
        <dbReference type="ARBA" id="ARBA00022723"/>
    </source>
</evidence>
<evidence type="ECO:0000256" key="5">
    <source>
        <dbReference type="ARBA" id="ARBA00022475"/>
    </source>
</evidence>
<keyword evidence="14 20" id="KW-0472">Membrane</keyword>